<gene>
    <name evidence="2" type="ORF">HO133_004102</name>
</gene>
<feature type="compositionally biased region" description="Low complexity" evidence="1">
    <location>
        <begin position="29"/>
        <end position="44"/>
    </location>
</feature>
<dbReference type="EMBL" id="JACCJB010000019">
    <property type="protein sequence ID" value="KAF6219633.1"/>
    <property type="molecule type" value="Genomic_DNA"/>
</dbReference>
<dbReference type="AlphaFoldDB" id="A0A8H6F9G6"/>
<organism evidence="2 3">
    <name type="scientific">Letharia lupina</name>
    <dbReference type="NCBI Taxonomy" id="560253"/>
    <lineage>
        <taxon>Eukaryota</taxon>
        <taxon>Fungi</taxon>
        <taxon>Dikarya</taxon>
        <taxon>Ascomycota</taxon>
        <taxon>Pezizomycotina</taxon>
        <taxon>Lecanoromycetes</taxon>
        <taxon>OSLEUM clade</taxon>
        <taxon>Lecanoromycetidae</taxon>
        <taxon>Lecanorales</taxon>
        <taxon>Lecanorineae</taxon>
        <taxon>Parmeliaceae</taxon>
        <taxon>Letharia</taxon>
    </lineage>
</organism>
<reference evidence="2 3" key="1">
    <citation type="journal article" date="2020" name="Genomics">
        <title>Complete, high-quality genomes from long-read metagenomic sequencing of two wolf lichen thalli reveals enigmatic genome architecture.</title>
        <authorList>
            <person name="McKenzie S.K."/>
            <person name="Walston R.F."/>
            <person name="Allen J.L."/>
        </authorList>
    </citation>
    <scope>NUCLEOTIDE SEQUENCE [LARGE SCALE GENOMIC DNA]</scope>
    <source>
        <strain evidence="2">WasteWater1</strain>
    </source>
</reference>
<proteinExistence type="predicted"/>
<dbReference type="Proteomes" id="UP000593566">
    <property type="component" value="Unassembled WGS sequence"/>
</dbReference>
<keyword evidence="3" id="KW-1185">Reference proteome</keyword>
<feature type="region of interest" description="Disordered" evidence="1">
    <location>
        <begin position="14"/>
        <end position="48"/>
    </location>
</feature>
<accession>A0A8H6F9G6</accession>
<dbReference type="GeneID" id="59332511"/>
<name>A0A8H6F9G6_9LECA</name>
<evidence type="ECO:0000313" key="3">
    <source>
        <dbReference type="Proteomes" id="UP000593566"/>
    </source>
</evidence>
<evidence type="ECO:0000256" key="1">
    <source>
        <dbReference type="SAM" id="MobiDB-lite"/>
    </source>
</evidence>
<comment type="caution">
    <text evidence="2">The sequence shown here is derived from an EMBL/GenBank/DDBJ whole genome shotgun (WGS) entry which is preliminary data.</text>
</comment>
<protein>
    <submittedName>
        <fullName evidence="2">Uncharacterized protein</fullName>
    </submittedName>
</protein>
<dbReference type="RefSeq" id="XP_037149068.1">
    <property type="nucleotide sequence ID" value="XM_037295021.1"/>
</dbReference>
<sequence>MAFTRLRRFLRRVFRRRPAATPPAPAPAPADQASIASSRSAPAPTDEDFERIRQAALAAQYKRPQEVPFIFVNGGEEGM</sequence>
<evidence type="ECO:0000313" key="2">
    <source>
        <dbReference type="EMBL" id="KAF6219633.1"/>
    </source>
</evidence>